<evidence type="ECO:0000313" key="1">
    <source>
        <dbReference type="EMBL" id="BAJ01589.1"/>
    </source>
</evidence>
<keyword evidence="2" id="KW-1185">Reference proteome</keyword>
<dbReference type="AlphaFoldDB" id="D4ZIU0"/>
<gene>
    <name evidence="1" type="ordered locus">SVI_1618</name>
</gene>
<protein>
    <submittedName>
        <fullName evidence="1">Uncharacterized protein</fullName>
    </submittedName>
</protein>
<dbReference type="EMBL" id="AP011177">
    <property type="protein sequence ID" value="BAJ01589.1"/>
    <property type="molecule type" value="Genomic_DNA"/>
</dbReference>
<dbReference type="HOGENOM" id="CLU_3316906_0_0_6"/>
<dbReference type="Proteomes" id="UP000002350">
    <property type="component" value="Chromosome"/>
</dbReference>
<reference evidence="2" key="1">
    <citation type="journal article" date="2010" name="Mol. Biosyst.">
        <title>Complete genome sequence and comparative analysis of Shewanella violacea, a psychrophilic and piezophilic bacterium from deep sea floor sediments.</title>
        <authorList>
            <person name="Aono E."/>
            <person name="Baba T."/>
            <person name="Ara T."/>
            <person name="Nishi T."/>
            <person name="Nakamichi T."/>
            <person name="Inamoto E."/>
            <person name="Toyonaga H."/>
            <person name="Hasegawa M."/>
            <person name="Takai Y."/>
            <person name="Okumura Y."/>
            <person name="Baba M."/>
            <person name="Tomita M."/>
            <person name="Kato C."/>
            <person name="Oshima T."/>
            <person name="Nakasone K."/>
            <person name="Mori H."/>
        </authorList>
    </citation>
    <scope>NUCLEOTIDE SEQUENCE [LARGE SCALE GENOMIC DNA]</scope>
    <source>
        <strain evidence="2">JCM 10179 / CIP 106290 / LMG 19151 / DSS12</strain>
    </source>
</reference>
<evidence type="ECO:0000313" key="2">
    <source>
        <dbReference type="Proteomes" id="UP000002350"/>
    </source>
</evidence>
<proteinExistence type="predicted"/>
<name>D4ZIU0_SHEVD</name>
<sequence length="39" mass="4568">MWSFSESLALQKQGNELKHSDPRCDPRFKLVNAVNTAWY</sequence>
<accession>D4ZIU0</accession>
<dbReference type="KEGG" id="svo:SVI_1618"/>
<organism evidence="1 2">
    <name type="scientific">Shewanella violacea (strain JCM 10179 / CIP 106290 / LMG 19151 / DSS12)</name>
    <dbReference type="NCBI Taxonomy" id="637905"/>
    <lineage>
        <taxon>Bacteria</taxon>
        <taxon>Pseudomonadati</taxon>
        <taxon>Pseudomonadota</taxon>
        <taxon>Gammaproteobacteria</taxon>
        <taxon>Alteromonadales</taxon>
        <taxon>Shewanellaceae</taxon>
        <taxon>Shewanella</taxon>
    </lineage>
</organism>